<gene>
    <name evidence="4" type="ordered locus">Galf_1028</name>
</gene>
<dbReference type="CDD" id="cd17546">
    <property type="entry name" value="REC_hyHK_CKI1_RcsC-like"/>
    <property type="match status" value="1"/>
</dbReference>
<dbReference type="KEGG" id="gca:Galf_1028"/>
<protein>
    <submittedName>
        <fullName evidence="4">Response regulator receiver protein</fullName>
    </submittedName>
</protein>
<dbReference type="SMART" id="SM00448">
    <property type="entry name" value="REC"/>
    <property type="match status" value="1"/>
</dbReference>
<dbReference type="HOGENOM" id="CLU_000445_43_7_4"/>
<dbReference type="CDD" id="cd16936">
    <property type="entry name" value="HATPase_RsbW-like"/>
    <property type="match status" value="1"/>
</dbReference>
<dbReference type="PANTHER" id="PTHR43156">
    <property type="entry name" value="STAGE II SPORULATION PROTEIN E-RELATED"/>
    <property type="match status" value="1"/>
</dbReference>
<dbReference type="SMART" id="SM00331">
    <property type="entry name" value="PP2C_SIG"/>
    <property type="match status" value="1"/>
</dbReference>
<dbReference type="InterPro" id="IPR052016">
    <property type="entry name" value="Bact_Sigma-Reg"/>
</dbReference>
<dbReference type="GO" id="GO:0016791">
    <property type="term" value="F:phosphatase activity"/>
    <property type="evidence" value="ECO:0007669"/>
    <property type="project" value="TreeGrafter"/>
</dbReference>
<dbReference type="InterPro" id="IPR036890">
    <property type="entry name" value="HATPase_C_sf"/>
</dbReference>
<evidence type="ECO:0000313" key="5">
    <source>
        <dbReference type="Proteomes" id="UP000001235"/>
    </source>
</evidence>
<dbReference type="AlphaFoldDB" id="D9SEW1"/>
<sequence length="570" mass="61924">MSSVGSLNVLAVDDSNTNRQLILAMLKKMGHRVTLAEDGVHALALCDECRPDLVLMDVSMPVLSGFDTVREMRRRYAGWFPILFLSAQTSNHEVLEGLHAGGDDYLFKPVNYEILQAKIHNFQIRIEQNLSLLEYHARIEEETDTARDFIKQFTALDKIHDPLVRFFLKPAENFSGDLISVARGPDNCLHVLLADSAGHGLTAALAVIPITQPFYQMTAKGFALPAIVRELNRRVREYLPLPRFVAASVLSLDPATGIVQVWNGGCPPVLLLGEGADILHRFNSRHLPLGVVAADEFDAGLEYFKVVDQAASLLMCSDGATEIDTGSGAGLGQAGLLAGAQSSSGETLFDRVQDVINGHLGGGPPLDDIALIMVDVPVIDQLVSEVVLSRTKESLPGERVAGCGHGIEQSLWKFSLMLTAQQLKHLDVVPFLLNIAGQIEGGRADGKLFLVLSELFNNALDHGLLKLDSTLKNEIDGMETYFVERAARLAELEQGQIFIRLDKLSCGCLKVSMKDSGDGFNFLELADIKRNVQRHGRGIALLDNMCSALQYSGNGSEVAAYVGVVNSAAV</sequence>
<dbReference type="InterPro" id="IPR001789">
    <property type="entry name" value="Sig_transdc_resp-reg_receiver"/>
</dbReference>
<evidence type="ECO:0000259" key="3">
    <source>
        <dbReference type="PROSITE" id="PS50110"/>
    </source>
</evidence>
<organism evidence="4 5">
    <name type="scientific">Gallionella capsiferriformans (strain ES-2)</name>
    <name type="common">Gallionella ferruginea capsiferriformans (strain ES-2)</name>
    <dbReference type="NCBI Taxonomy" id="395494"/>
    <lineage>
        <taxon>Bacteria</taxon>
        <taxon>Pseudomonadati</taxon>
        <taxon>Pseudomonadota</taxon>
        <taxon>Betaproteobacteria</taxon>
        <taxon>Nitrosomonadales</taxon>
        <taxon>Gallionellaceae</taxon>
        <taxon>Gallionella</taxon>
    </lineage>
</organism>
<keyword evidence="2" id="KW-0597">Phosphoprotein</keyword>
<proteinExistence type="predicted"/>
<dbReference type="OrthoDB" id="9811749at2"/>
<dbReference type="RefSeq" id="WP_013292998.1">
    <property type="nucleotide sequence ID" value="NC_014394.1"/>
</dbReference>
<name>D9SEW1_GALCS</name>
<dbReference type="Gene3D" id="3.60.40.10">
    <property type="entry name" value="PPM-type phosphatase domain"/>
    <property type="match status" value="1"/>
</dbReference>
<dbReference type="GO" id="GO:0000160">
    <property type="term" value="P:phosphorelay signal transduction system"/>
    <property type="evidence" value="ECO:0007669"/>
    <property type="project" value="InterPro"/>
</dbReference>
<dbReference type="Pfam" id="PF00072">
    <property type="entry name" value="Response_reg"/>
    <property type="match status" value="1"/>
</dbReference>
<dbReference type="InterPro" id="IPR036457">
    <property type="entry name" value="PPM-type-like_dom_sf"/>
</dbReference>
<dbReference type="SUPFAM" id="SSF52172">
    <property type="entry name" value="CheY-like"/>
    <property type="match status" value="1"/>
</dbReference>
<dbReference type="STRING" id="395494.Galf_1028"/>
<dbReference type="eggNOG" id="COG2208">
    <property type="taxonomic scope" value="Bacteria"/>
</dbReference>
<dbReference type="PANTHER" id="PTHR43156:SF2">
    <property type="entry name" value="STAGE II SPORULATION PROTEIN E"/>
    <property type="match status" value="1"/>
</dbReference>
<reference evidence="4 5" key="1">
    <citation type="submission" date="2010-08" db="EMBL/GenBank/DDBJ databases">
        <title>Complete sequence of Gallionella capsiferriformans ES-2.</title>
        <authorList>
            <consortium name="US DOE Joint Genome Institute"/>
            <person name="Lucas S."/>
            <person name="Copeland A."/>
            <person name="Lapidus A."/>
            <person name="Cheng J.-F."/>
            <person name="Bruce D."/>
            <person name="Goodwin L."/>
            <person name="Pitluck S."/>
            <person name="Chertkov O."/>
            <person name="Davenport K.W."/>
            <person name="Detter J.C."/>
            <person name="Han C."/>
            <person name="Tapia R."/>
            <person name="Land M."/>
            <person name="Hauser L."/>
            <person name="Chang Y.-J."/>
            <person name="Jeffries C."/>
            <person name="Kyrpides N."/>
            <person name="Ivanova N."/>
            <person name="Mikhailova N."/>
            <person name="Shelobolina E.S."/>
            <person name="Picardal F."/>
            <person name="Roden E."/>
            <person name="Emerson D."/>
            <person name="Woyke T."/>
        </authorList>
    </citation>
    <scope>NUCLEOTIDE SEQUENCE [LARGE SCALE GENOMIC DNA]</scope>
    <source>
        <strain evidence="4 5">ES-2</strain>
    </source>
</reference>
<evidence type="ECO:0000256" key="1">
    <source>
        <dbReference type="ARBA" id="ARBA00022801"/>
    </source>
</evidence>
<feature type="domain" description="Response regulatory" evidence="3">
    <location>
        <begin position="8"/>
        <end position="123"/>
    </location>
</feature>
<dbReference type="PROSITE" id="PS50110">
    <property type="entry name" value="RESPONSE_REGULATORY"/>
    <property type="match status" value="1"/>
</dbReference>
<dbReference type="eggNOG" id="COG3706">
    <property type="taxonomic scope" value="Bacteria"/>
</dbReference>
<dbReference type="Gene3D" id="3.30.565.10">
    <property type="entry name" value="Histidine kinase-like ATPase, C-terminal domain"/>
    <property type="match status" value="1"/>
</dbReference>
<feature type="modified residue" description="4-aspartylphosphate" evidence="2">
    <location>
        <position position="57"/>
    </location>
</feature>
<dbReference type="EMBL" id="CP002159">
    <property type="protein sequence ID" value="ADL55058.1"/>
    <property type="molecule type" value="Genomic_DNA"/>
</dbReference>
<dbReference type="Proteomes" id="UP000001235">
    <property type="component" value="Chromosome"/>
</dbReference>
<evidence type="ECO:0000313" key="4">
    <source>
        <dbReference type="EMBL" id="ADL55058.1"/>
    </source>
</evidence>
<keyword evidence="1" id="KW-0378">Hydrolase</keyword>
<dbReference type="InterPro" id="IPR011006">
    <property type="entry name" value="CheY-like_superfamily"/>
</dbReference>
<keyword evidence="5" id="KW-1185">Reference proteome</keyword>
<accession>D9SEW1</accession>
<dbReference type="Pfam" id="PF07228">
    <property type="entry name" value="SpoIIE"/>
    <property type="match status" value="1"/>
</dbReference>
<evidence type="ECO:0000256" key="2">
    <source>
        <dbReference type="PROSITE-ProRule" id="PRU00169"/>
    </source>
</evidence>
<dbReference type="Gene3D" id="3.40.50.2300">
    <property type="match status" value="1"/>
</dbReference>
<dbReference type="InterPro" id="IPR001932">
    <property type="entry name" value="PPM-type_phosphatase-like_dom"/>
</dbReference>